<dbReference type="SUPFAM" id="SSF53335">
    <property type="entry name" value="S-adenosyl-L-methionine-dependent methyltransferases"/>
    <property type="match status" value="1"/>
</dbReference>
<dbReference type="AlphaFoldDB" id="E1IBC1"/>
<keyword evidence="2" id="KW-0808">Transferase</keyword>
<dbReference type="PANTHER" id="PTHR43464:SF19">
    <property type="entry name" value="UBIQUINONE BIOSYNTHESIS O-METHYLTRANSFERASE, MITOCHONDRIAL"/>
    <property type="match status" value="1"/>
</dbReference>
<dbReference type="Proteomes" id="UP000054010">
    <property type="component" value="Unassembled WGS sequence"/>
</dbReference>
<comment type="caution">
    <text evidence="5">The sequence shown here is derived from an EMBL/GenBank/DDBJ whole genome shotgun (WGS) entry which is preliminary data.</text>
</comment>
<organism evidence="5 6">
    <name type="scientific">Oscillochloris trichoides DG-6</name>
    <dbReference type="NCBI Taxonomy" id="765420"/>
    <lineage>
        <taxon>Bacteria</taxon>
        <taxon>Bacillati</taxon>
        <taxon>Chloroflexota</taxon>
        <taxon>Chloroflexia</taxon>
        <taxon>Chloroflexales</taxon>
        <taxon>Chloroflexineae</taxon>
        <taxon>Oscillochloridaceae</taxon>
        <taxon>Oscillochloris</taxon>
    </lineage>
</organism>
<sequence>MSDDDGSLWAQSSHGDGCAFARLVNWGFERLYREFAWGYDWVAAAVSSGLWQRWGLAVLPFLHGRVLELGFGPGHLQLAMAQAGMAAWGVDASPQMVNLARQRLHHAGYPAYLSHAYTQHLPFAAATFDTVLATFPSAYILDPRSHHEIRRVLAPHGRVVVLPQAELDPGRYADLVTLVYRLLGATVARNPQPDPQPFWVADLPLYPHWVTVGPSRVLIFVS</sequence>
<protein>
    <submittedName>
        <fullName evidence="5">Methyltransferase type 11</fullName>
    </submittedName>
</protein>
<dbReference type="EMBL" id="ADVR01000011">
    <property type="protein sequence ID" value="EFO81478.1"/>
    <property type="molecule type" value="Genomic_DNA"/>
</dbReference>
<keyword evidence="3" id="KW-0949">S-adenosyl-L-methionine</keyword>
<dbReference type="GO" id="GO:0032259">
    <property type="term" value="P:methylation"/>
    <property type="evidence" value="ECO:0007669"/>
    <property type="project" value="UniProtKB-KW"/>
</dbReference>
<gene>
    <name evidence="5" type="ORF">OSCT_0622</name>
</gene>
<dbReference type="OrthoDB" id="156058at2"/>
<dbReference type="Gene3D" id="3.40.50.150">
    <property type="entry name" value="Vaccinia Virus protein VP39"/>
    <property type="match status" value="1"/>
</dbReference>
<dbReference type="HOGENOM" id="CLU_1313597_0_0_0"/>
<evidence type="ECO:0000256" key="2">
    <source>
        <dbReference type="ARBA" id="ARBA00022679"/>
    </source>
</evidence>
<dbReference type="Pfam" id="PF13649">
    <property type="entry name" value="Methyltransf_25"/>
    <property type="match status" value="1"/>
</dbReference>
<evidence type="ECO:0000313" key="6">
    <source>
        <dbReference type="Proteomes" id="UP000054010"/>
    </source>
</evidence>
<dbReference type="STRING" id="765420.OSCT_0622"/>
<feature type="domain" description="Methyltransferase" evidence="4">
    <location>
        <begin position="66"/>
        <end position="157"/>
    </location>
</feature>
<dbReference type="InterPro" id="IPR029063">
    <property type="entry name" value="SAM-dependent_MTases_sf"/>
</dbReference>
<evidence type="ECO:0000256" key="1">
    <source>
        <dbReference type="ARBA" id="ARBA00022603"/>
    </source>
</evidence>
<dbReference type="CDD" id="cd02440">
    <property type="entry name" value="AdoMet_MTases"/>
    <property type="match status" value="1"/>
</dbReference>
<evidence type="ECO:0000313" key="5">
    <source>
        <dbReference type="EMBL" id="EFO81478.1"/>
    </source>
</evidence>
<dbReference type="PANTHER" id="PTHR43464">
    <property type="entry name" value="METHYLTRANSFERASE"/>
    <property type="match status" value="1"/>
</dbReference>
<evidence type="ECO:0000256" key="3">
    <source>
        <dbReference type="ARBA" id="ARBA00022691"/>
    </source>
</evidence>
<name>E1IBC1_9CHLR</name>
<accession>E1IBC1</accession>
<dbReference type="eggNOG" id="COG2226">
    <property type="taxonomic scope" value="Bacteria"/>
</dbReference>
<dbReference type="GO" id="GO:0008168">
    <property type="term" value="F:methyltransferase activity"/>
    <property type="evidence" value="ECO:0007669"/>
    <property type="project" value="UniProtKB-KW"/>
</dbReference>
<proteinExistence type="predicted"/>
<keyword evidence="6" id="KW-1185">Reference proteome</keyword>
<reference evidence="5 6" key="1">
    <citation type="journal article" date="2011" name="J. Bacteriol.">
        <title>Draft genome sequence of the anoxygenic filamentous phototrophic bacterium Oscillochloris trichoides subsp. DG-6.</title>
        <authorList>
            <person name="Kuznetsov B.B."/>
            <person name="Ivanovsky R.N."/>
            <person name="Keppen O.I."/>
            <person name="Sukhacheva M.V."/>
            <person name="Bumazhkin B.K."/>
            <person name="Patutina E.O."/>
            <person name="Beletsky A.V."/>
            <person name="Mardanov A.V."/>
            <person name="Baslerov R.V."/>
            <person name="Panteleeva A.N."/>
            <person name="Kolganova T.V."/>
            <person name="Ravin N.V."/>
            <person name="Skryabin K.G."/>
        </authorList>
    </citation>
    <scope>NUCLEOTIDE SEQUENCE [LARGE SCALE GENOMIC DNA]</scope>
    <source>
        <strain evidence="5 6">DG-6</strain>
    </source>
</reference>
<evidence type="ECO:0000259" key="4">
    <source>
        <dbReference type="Pfam" id="PF13649"/>
    </source>
</evidence>
<keyword evidence="1 5" id="KW-0489">Methyltransferase</keyword>
<dbReference type="InterPro" id="IPR041698">
    <property type="entry name" value="Methyltransf_25"/>
</dbReference>